<evidence type="ECO:0000256" key="1">
    <source>
        <dbReference type="SAM" id="MobiDB-lite"/>
    </source>
</evidence>
<evidence type="ECO:0000313" key="4">
    <source>
        <dbReference type="Proteomes" id="UP000231343"/>
    </source>
</evidence>
<feature type="transmembrane region" description="Helical" evidence="2">
    <location>
        <begin position="294"/>
        <end position="315"/>
    </location>
</feature>
<sequence>MSILARLVKRIDPGLLICLRHIVPQGKSEVIARRPQVQEKAFMSPVLSDDGALQARFLISFSKGDEQDETVLDPRIPVHIGRPAAVKSKGGTELDPRMQRDPQEGVDTEFDPRTCADPQFGPMRRDDETPDTEYDPRIADGIPTEGEIKEDEVVRVRSRGGNSKHEPSVVVDETQLYSKDEVTEFYEGRTEAFGGRTEVPTEAWSKALNAQLPINDGRGPGGVFTPNPKVTSEGLFTGKRARVTALALAKDSQSGVVVKLAKLRQELAIVSTASAATALAGSAALFFLTPVGVAIAAATGVLAGALTFLGVRSVVVKLEKQRFAAMFDHAHGRELLAQALNRLGKGRVSFELSDELAPLENLTQAVALLAQVRSKQGGRSTDKLYDLLTVLGDDPINSQTLTYAKLIKLRDRM</sequence>
<evidence type="ECO:0000256" key="2">
    <source>
        <dbReference type="SAM" id="Phobius"/>
    </source>
</evidence>
<accession>A0A2H0XYN8</accession>
<name>A0A2H0XYN8_UNCSA</name>
<evidence type="ECO:0008006" key="5">
    <source>
        <dbReference type="Google" id="ProtNLM"/>
    </source>
</evidence>
<evidence type="ECO:0000313" key="3">
    <source>
        <dbReference type="EMBL" id="PIS30029.1"/>
    </source>
</evidence>
<proteinExistence type="predicted"/>
<dbReference type="EMBL" id="PEYM01000065">
    <property type="protein sequence ID" value="PIS30029.1"/>
    <property type="molecule type" value="Genomic_DNA"/>
</dbReference>
<feature type="region of interest" description="Disordered" evidence="1">
    <location>
        <begin position="86"/>
        <end position="142"/>
    </location>
</feature>
<feature type="transmembrane region" description="Helical" evidence="2">
    <location>
        <begin position="267"/>
        <end position="288"/>
    </location>
</feature>
<keyword evidence="2" id="KW-1133">Transmembrane helix</keyword>
<comment type="caution">
    <text evidence="3">The sequence shown here is derived from an EMBL/GenBank/DDBJ whole genome shotgun (WGS) entry which is preliminary data.</text>
</comment>
<reference evidence="3 4" key="1">
    <citation type="submission" date="2017-09" db="EMBL/GenBank/DDBJ databases">
        <title>Depth-based differentiation of microbial function through sediment-hosted aquifers and enrichment of novel symbionts in the deep terrestrial subsurface.</title>
        <authorList>
            <person name="Probst A.J."/>
            <person name="Ladd B."/>
            <person name="Jarett J.K."/>
            <person name="Geller-Mcgrath D.E."/>
            <person name="Sieber C.M."/>
            <person name="Emerson J.B."/>
            <person name="Anantharaman K."/>
            <person name="Thomas B.C."/>
            <person name="Malmstrom R."/>
            <person name="Stieglmeier M."/>
            <person name="Klingl A."/>
            <person name="Woyke T."/>
            <person name="Ryan C.M."/>
            <person name="Banfield J.F."/>
        </authorList>
    </citation>
    <scope>NUCLEOTIDE SEQUENCE [LARGE SCALE GENOMIC DNA]</scope>
    <source>
        <strain evidence="3">CG08_land_8_20_14_0_20_45_16</strain>
    </source>
</reference>
<gene>
    <name evidence="3" type="ORF">COT42_03725</name>
</gene>
<dbReference type="Proteomes" id="UP000231343">
    <property type="component" value="Unassembled WGS sequence"/>
</dbReference>
<feature type="compositionally biased region" description="Basic and acidic residues" evidence="1">
    <location>
        <begin position="90"/>
        <end position="103"/>
    </location>
</feature>
<dbReference type="AlphaFoldDB" id="A0A2H0XYN8"/>
<keyword evidence="2" id="KW-0812">Transmembrane</keyword>
<organism evidence="3 4">
    <name type="scientific">Candidatus Saganbacteria bacterium CG08_land_8_20_14_0_20_45_16</name>
    <dbReference type="NCBI Taxonomy" id="2014293"/>
    <lineage>
        <taxon>Bacteria</taxon>
        <taxon>Bacillati</taxon>
        <taxon>Saganbacteria</taxon>
    </lineage>
</organism>
<protein>
    <recommendedName>
        <fullName evidence="5">Transmembrane protein</fullName>
    </recommendedName>
</protein>
<keyword evidence="2" id="KW-0472">Membrane</keyword>